<sequence length="124" mass="14215">MGIHLLIVCIYIPHVPNAHNCHSPNLHMQAEHVTVKSSVWKFPVEPWLERWKAQFGALHAKRLICCTWLNCHPILCQMLRLCSYKNDLAIAQHGAFDIAILRAQELSNSNVQPQRISIMTPKQT</sequence>
<feature type="signal peptide" evidence="1">
    <location>
        <begin position="1"/>
        <end position="18"/>
    </location>
</feature>
<evidence type="ECO:0000313" key="3">
    <source>
        <dbReference type="Proteomes" id="UP000765509"/>
    </source>
</evidence>
<dbReference type="AlphaFoldDB" id="A0A9Q3PMR3"/>
<keyword evidence="3" id="KW-1185">Reference proteome</keyword>
<reference evidence="2" key="1">
    <citation type="submission" date="2021-03" db="EMBL/GenBank/DDBJ databases">
        <title>Draft genome sequence of rust myrtle Austropuccinia psidii MF-1, a brazilian biotype.</title>
        <authorList>
            <person name="Quecine M.C."/>
            <person name="Pachon D.M.R."/>
            <person name="Bonatelli M.L."/>
            <person name="Correr F.H."/>
            <person name="Franceschini L.M."/>
            <person name="Leite T.F."/>
            <person name="Margarido G.R.A."/>
            <person name="Almeida C.A."/>
            <person name="Ferrarezi J.A."/>
            <person name="Labate C.A."/>
        </authorList>
    </citation>
    <scope>NUCLEOTIDE SEQUENCE</scope>
    <source>
        <strain evidence="2">MF-1</strain>
    </source>
</reference>
<evidence type="ECO:0000256" key="1">
    <source>
        <dbReference type="SAM" id="SignalP"/>
    </source>
</evidence>
<name>A0A9Q3PMR3_9BASI</name>
<protein>
    <submittedName>
        <fullName evidence="2">Uncharacterized protein</fullName>
    </submittedName>
</protein>
<dbReference type="EMBL" id="AVOT02078757">
    <property type="protein sequence ID" value="MBW0566211.1"/>
    <property type="molecule type" value="Genomic_DNA"/>
</dbReference>
<keyword evidence="1" id="KW-0732">Signal</keyword>
<gene>
    <name evidence="2" type="ORF">O181_105926</name>
</gene>
<accession>A0A9Q3PMR3</accession>
<proteinExistence type="predicted"/>
<comment type="caution">
    <text evidence="2">The sequence shown here is derived from an EMBL/GenBank/DDBJ whole genome shotgun (WGS) entry which is preliminary data.</text>
</comment>
<dbReference type="Proteomes" id="UP000765509">
    <property type="component" value="Unassembled WGS sequence"/>
</dbReference>
<organism evidence="2 3">
    <name type="scientific">Austropuccinia psidii MF-1</name>
    <dbReference type="NCBI Taxonomy" id="1389203"/>
    <lineage>
        <taxon>Eukaryota</taxon>
        <taxon>Fungi</taxon>
        <taxon>Dikarya</taxon>
        <taxon>Basidiomycota</taxon>
        <taxon>Pucciniomycotina</taxon>
        <taxon>Pucciniomycetes</taxon>
        <taxon>Pucciniales</taxon>
        <taxon>Sphaerophragmiaceae</taxon>
        <taxon>Austropuccinia</taxon>
    </lineage>
</organism>
<evidence type="ECO:0000313" key="2">
    <source>
        <dbReference type="EMBL" id="MBW0566211.1"/>
    </source>
</evidence>
<feature type="chain" id="PRO_5040319580" evidence="1">
    <location>
        <begin position="19"/>
        <end position="124"/>
    </location>
</feature>